<evidence type="ECO:0000313" key="1">
    <source>
        <dbReference type="EMBL" id="KAL3690924.1"/>
    </source>
</evidence>
<proteinExistence type="predicted"/>
<accession>A0ABD3HL30</accession>
<dbReference type="Proteomes" id="UP001633002">
    <property type="component" value="Unassembled WGS sequence"/>
</dbReference>
<gene>
    <name evidence="1" type="ORF">R1sor_004575</name>
</gene>
<evidence type="ECO:0000313" key="2">
    <source>
        <dbReference type="Proteomes" id="UP001633002"/>
    </source>
</evidence>
<dbReference type="AlphaFoldDB" id="A0ABD3HL30"/>
<comment type="caution">
    <text evidence="1">The sequence shown here is derived from an EMBL/GenBank/DDBJ whole genome shotgun (WGS) entry which is preliminary data.</text>
</comment>
<protein>
    <submittedName>
        <fullName evidence="1">Uncharacterized protein</fullName>
    </submittedName>
</protein>
<dbReference type="EMBL" id="JBJQOH010000003">
    <property type="protein sequence ID" value="KAL3690924.1"/>
    <property type="molecule type" value="Genomic_DNA"/>
</dbReference>
<sequence>MQVLRAWRALQKKIIIKRFNEARALQKFAETETSQMSAECEVVRVTIISAPRPQPRRPAFLYEDDNQTKDTKTGLKARDHIVNSISPANNPHFVAKEIEWMLEYGDLKVQLLKLRTELALLLDTRFPGILQLSLLNAVLSRIQDLWLNKAPTL</sequence>
<reference evidence="1 2" key="1">
    <citation type="submission" date="2024-09" db="EMBL/GenBank/DDBJ databases">
        <title>Chromosome-scale assembly of Riccia sorocarpa.</title>
        <authorList>
            <person name="Paukszto L."/>
        </authorList>
    </citation>
    <scope>NUCLEOTIDE SEQUENCE [LARGE SCALE GENOMIC DNA]</scope>
    <source>
        <strain evidence="1">LP-2024</strain>
        <tissue evidence="1">Aerial parts of the thallus</tissue>
    </source>
</reference>
<organism evidence="1 2">
    <name type="scientific">Riccia sorocarpa</name>
    <dbReference type="NCBI Taxonomy" id="122646"/>
    <lineage>
        <taxon>Eukaryota</taxon>
        <taxon>Viridiplantae</taxon>
        <taxon>Streptophyta</taxon>
        <taxon>Embryophyta</taxon>
        <taxon>Marchantiophyta</taxon>
        <taxon>Marchantiopsida</taxon>
        <taxon>Marchantiidae</taxon>
        <taxon>Marchantiales</taxon>
        <taxon>Ricciaceae</taxon>
        <taxon>Riccia</taxon>
    </lineage>
</organism>
<name>A0ABD3HL30_9MARC</name>
<keyword evidence="2" id="KW-1185">Reference proteome</keyword>